<sequence>MLEIFCDAFGSGENMKFYYKKRGMCFGKGLVRLKSKADVSEMLRDRNGQKVVQIYVVSLYASLSLVMEAFDEHDQCVNNEWIGLGSDNNGGCYIPTMQCSSEMEVDNDNIDKDFSHQEEIWS</sequence>
<dbReference type="AlphaFoldDB" id="A0ABD1RJG4"/>
<name>A0ABD1RJG4_9LAMI</name>
<protein>
    <submittedName>
        <fullName evidence="1">Uncharacterized protein</fullName>
    </submittedName>
</protein>
<accession>A0ABD1RJG4</accession>
<dbReference type="Proteomes" id="UP001604277">
    <property type="component" value="Unassembled WGS sequence"/>
</dbReference>
<evidence type="ECO:0000313" key="1">
    <source>
        <dbReference type="EMBL" id="KAL2488541.1"/>
    </source>
</evidence>
<gene>
    <name evidence="1" type="ORF">Fot_41833</name>
</gene>
<reference evidence="2" key="1">
    <citation type="submission" date="2024-07" db="EMBL/GenBank/DDBJ databases">
        <title>Two chromosome-level genome assemblies of Korean endemic species Abeliophyllum distichum and Forsythia ovata (Oleaceae).</title>
        <authorList>
            <person name="Jang H."/>
        </authorList>
    </citation>
    <scope>NUCLEOTIDE SEQUENCE [LARGE SCALE GENOMIC DNA]</scope>
</reference>
<keyword evidence="2" id="KW-1185">Reference proteome</keyword>
<comment type="caution">
    <text evidence="1">The sequence shown here is derived from an EMBL/GenBank/DDBJ whole genome shotgun (WGS) entry which is preliminary data.</text>
</comment>
<dbReference type="EMBL" id="JBFOLJ010000012">
    <property type="protein sequence ID" value="KAL2488541.1"/>
    <property type="molecule type" value="Genomic_DNA"/>
</dbReference>
<proteinExistence type="predicted"/>
<organism evidence="1 2">
    <name type="scientific">Forsythia ovata</name>
    <dbReference type="NCBI Taxonomy" id="205694"/>
    <lineage>
        <taxon>Eukaryota</taxon>
        <taxon>Viridiplantae</taxon>
        <taxon>Streptophyta</taxon>
        <taxon>Embryophyta</taxon>
        <taxon>Tracheophyta</taxon>
        <taxon>Spermatophyta</taxon>
        <taxon>Magnoliopsida</taxon>
        <taxon>eudicotyledons</taxon>
        <taxon>Gunneridae</taxon>
        <taxon>Pentapetalae</taxon>
        <taxon>asterids</taxon>
        <taxon>lamiids</taxon>
        <taxon>Lamiales</taxon>
        <taxon>Oleaceae</taxon>
        <taxon>Forsythieae</taxon>
        <taxon>Forsythia</taxon>
    </lineage>
</organism>
<evidence type="ECO:0000313" key="2">
    <source>
        <dbReference type="Proteomes" id="UP001604277"/>
    </source>
</evidence>